<evidence type="ECO:0000256" key="3">
    <source>
        <dbReference type="SAM" id="Phobius"/>
    </source>
</evidence>
<keyword evidence="3" id="KW-1133">Transmembrane helix</keyword>
<keyword evidence="3" id="KW-0812">Transmembrane</keyword>
<evidence type="ECO:0000256" key="2">
    <source>
        <dbReference type="SAM" id="MobiDB-lite"/>
    </source>
</evidence>
<dbReference type="AlphaFoldDB" id="A0A9W6PHH3"/>
<dbReference type="EMBL" id="BSRX01000017">
    <property type="protein sequence ID" value="GLW55206.1"/>
    <property type="molecule type" value="Genomic_DNA"/>
</dbReference>
<feature type="region of interest" description="Disordered" evidence="2">
    <location>
        <begin position="196"/>
        <end position="230"/>
    </location>
</feature>
<evidence type="ECO:0008006" key="6">
    <source>
        <dbReference type="Google" id="ProtNLM"/>
    </source>
</evidence>
<dbReference type="OrthoDB" id="4231792at2"/>
<feature type="coiled-coil region" evidence="1">
    <location>
        <begin position="81"/>
        <end position="190"/>
    </location>
</feature>
<feature type="transmembrane region" description="Helical" evidence="3">
    <location>
        <begin position="12"/>
        <end position="33"/>
    </location>
</feature>
<evidence type="ECO:0000313" key="4">
    <source>
        <dbReference type="EMBL" id="GLW55206.1"/>
    </source>
</evidence>
<accession>A0A9W6PHH3</accession>
<keyword evidence="1" id="KW-0175">Coiled coil</keyword>
<sequence>MSRGRHRHSSVLGRLLPPVASGVLVVAAVAALVASPDQVVARSVGVAAVVAVVGLALVLRQRDRAARTAAQLAVVRRLRAEERYEEQIAEAEYAAEVAEERATRFGRRLTAEKSRLAKAETEIARLLRERAVMVAEQAMKEAEAARRALEATRPKHPVTPASFVRAQAAVRHLERQAAAAEARRAVDERAQVELRPKMPDPVPASGSAALRPVGPALPGQEAARPVVPAPQRPRATAFSFFGRPGAARAALRAGAPAPAVGDLADVVGDEALADSERYAVLDAAPVDAVPPAHRAVEQPPSHRHAESDTEPEVVDLTAHDETELLELPELRAGRS</sequence>
<organism evidence="4 5">
    <name type="scientific">Kitasatospora phosalacinea</name>
    <dbReference type="NCBI Taxonomy" id="2065"/>
    <lineage>
        <taxon>Bacteria</taxon>
        <taxon>Bacillati</taxon>
        <taxon>Actinomycetota</taxon>
        <taxon>Actinomycetes</taxon>
        <taxon>Kitasatosporales</taxon>
        <taxon>Streptomycetaceae</taxon>
        <taxon>Kitasatospora</taxon>
    </lineage>
</organism>
<reference evidence="4" key="1">
    <citation type="submission" date="2023-02" db="EMBL/GenBank/DDBJ databases">
        <title>Kitasatospora phosalacinea NBRC 14362.</title>
        <authorList>
            <person name="Ichikawa N."/>
            <person name="Sato H."/>
            <person name="Tonouchi N."/>
        </authorList>
    </citation>
    <scope>NUCLEOTIDE SEQUENCE</scope>
    <source>
        <strain evidence="4">NBRC 14362</strain>
    </source>
</reference>
<comment type="caution">
    <text evidence="4">The sequence shown here is derived from an EMBL/GenBank/DDBJ whole genome shotgun (WGS) entry which is preliminary data.</text>
</comment>
<feature type="transmembrane region" description="Helical" evidence="3">
    <location>
        <begin position="39"/>
        <end position="59"/>
    </location>
</feature>
<evidence type="ECO:0000313" key="5">
    <source>
        <dbReference type="Proteomes" id="UP001165143"/>
    </source>
</evidence>
<name>A0A9W6PHH3_9ACTN</name>
<evidence type="ECO:0000256" key="1">
    <source>
        <dbReference type="SAM" id="Coils"/>
    </source>
</evidence>
<feature type="region of interest" description="Disordered" evidence="2">
    <location>
        <begin position="293"/>
        <end position="313"/>
    </location>
</feature>
<protein>
    <recommendedName>
        <fullName evidence="6">Secreted protein</fullName>
    </recommendedName>
</protein>
<gene>
    <name evidence="4" type="ORF">Kpho01_32170</name>
</gene>
<keyword evidence="3" id="KW-0472">Membrane</keyword>
<proteinExistence type="predicted"/>
<dbReference type="Proteomes" id="UP001165143">
    <property type="component" value="Unassembled WGS sequence"/>
</dbReference>
<dbReference type="RefSeq" id="WP_158715000.1">
    <property type="nucleotide sequence ID" value="NZ_BSRX01000017.1"/>
</dbReference>